<feature type="region of interest" description="Disordered" evidence="2">
    <location>
        <begin position="266"/>
        <end position="302"/>
    </location>
</feature>
<dbReference type="PANTHER" id="PTHR46156">
    <property type="entry name" value="CCCH ZINGC FINGER"/>
    <property type="match status" value="1"/>
</dbReference>
<feature type="compositionally biased region" description="Low complexity" evidence="2">
    <location>
        <begin position="561"/>
        <end position="572"/>
    </location>
</feature>
<evidence type="ECO:0000313" key="4">
    <source>
        <dbReference type="EMBL" id="KNE69105.1"/>
    </source>
</evidence>
<feature type="compositionally biased region" description="Polar residues" evidence="2">
    <location>
        <begin position="293"/>
        <end position="302"/>
    </location>
</feature>
<evidence type="ECO:0000256" key="1">
    <source>
        <dbReference type="PROSITE-ProRule" id="PRU00723"/>
    </source>
</evidence>
<organism evidence="4 5">
    <name type="scientific">Allomyces macrogynus (strain ATCC 38327)</name>
    <name type="common">Allomyces javanicus var. macrogynus</name>
    <dbReference type="NCBI Taxonomy" id="578462"/>
    <lineage>
        <taxon>Eukaryota</taxon>
        <taxon>Fungi</taxon>
        <taxon>Fungi incertae sedis</taxon>
        <taxon>Blastocladiomycota</taxon>
        <taxon>Blastocladiomycetes</taxon>
        <taxon>Blastocladiales</taxon>
        <taxon>Blastocladiaceae</taxon>
        <taxon>Allomyces</taxon>
    </lineage>
</organism>
<evidence type="ECO:0000256" key="2">
    <source>
        <dbReference type="SAM" id="MobiDB-lite"/>
    </source>
</evidence>
<gene>
    <name evidence="4" type="ORF">AMAG_13967</name>
</gene>
<feature type="zinc finger region" description="C3H1-type" evidence="1">
    <location>
        <begin position="366"/>
        <end position="394"/>
    </location>
</feature>
<feature type="zinc finger region" description="C3H1-type" evidence="1">
    <location>
        <begin position="448"/>
        <end position="475"/>
    </location>
</feature>
<protein>
    <recommendedName>
        <fullName evidence="3">C3H1-type domain-containing protein</fullName>
    </recommendedName>
</protein>
<dbReference type="SMART" id="SM00356">
    <property type="entry name" value="ZnF_C3H1"/>
    <property type="match status" value="3"/>
</dbReference>
<feature type="compositionally biased region" description="Low complexity" evidence="2">
    <location>
        <begin position="120"/>
        <end position="129"/>
    </location>
</feature>
<feature type="zinc finger region" description="C3H1-type" evidence="1">
    <location>
        <begin position="421"/>
        <end position="447"/>
    </location>
</feature>
<keyword evidence="5" id="KW-1185">Reference proteome</keyword>
<dbReference type="OrthoDB" id="410307at2759"/>
<feature type="compositionally biased region" description="Pro residues" evidence="2">
    <location>
        <begin position="130"/>
        <end position="140"/>
    </location>
</feature>
<dbReference type="EMBL" id="GG745359">
    <property type="protein sequence ID" value="KNE69105.1"/>
    <property type="molecule type" value="Genomic_DNA"/>
</dbReference>
<feature type="compositionally biased region" description="Acidic residues" evidence="2">
    <location>
        <begin position="578"/>
        <end position="602"/>
    </location>
</feature>
<keyword evidence="1" id="KW-0479">Metal-binding</keyword>
<dbReference type="InterPro" id="IPR000571">
    <property type="entry name" value="Znf_CCCH"/>
</dbReference>
<reference evidence="5" key="2">
    <citation type="submission" date="2009-11" db="EMBL/GenBank/DDBJ databases">
        <title>The Genome Sequence of Allomyces macrogynus strain ATCC 38327.</title>
        <authorList>
            <consortium name="The Broad Institute Genome Sequencing Platform"/>
            <person name="Russ C."/>
            <person name="Cuomo C."/>
            <person name="Shea T."/>
            <person name="Young S.K."/>
            <person name="Zeng Q."/>
            <person name="Koehrsen M."/>
            <person name="Haas B."/>
            <person name="Borodovsky M."/>
            <person name="Guigo R."/>
            <person name="Alvarado L."/>
            <person name="Berlin A."/>
            <person name="Borenstein D."/>
            <person name="Chen Z."/>
            <person name="Engels R."/>
            <person name="Freedman E."/>
            <person name="Gellesch M."/>
            <person name="Goldberg J."/>
            <person name="Griggs A."/>
            <person name="Gujja S."/>
            <person name="Heiman D."/>
            <person name="Hepburn T."/>
            <person name="Howarth C."/>
            <person name="Jen D."/>
            <person name="Larson L."/>
            <person name="Lewis B."/>
            <person name="Mehta T."/>
            <person name="Park D."/>
            <person name="Pearson M."/>
            <person name="Roberts A."/>
            <person name="Saif S."/>
            <person name="Shenoy N."/>
            <person name="Sisk P."/>
            <person name="Stolte C."/>
            <person name="Sykes S."/>
            <person name="Walk T."/>
            <person name="White J."/>
            <person name="Yandava C."/>
            <person name="Burger G."/>
            <person name="Gray M.W."/>
            <person name="Holland P.W.H."/>
            <person name="King N."/>
            <person name="Lang F.B.F."/>
            <person name="Roger A.J."/>
            <person name="Ruiz-Trillo I."/>
            <person name="Lander E."/>
            <person name="Nusbaum C."/>
        </authorList>
    </citation>
    <scope>NUCLEOTIDE SEQUENCE [LARGE SCALE GENOMIC DNA]</scope>
    <source>
        <strain evidence="5">ATCC 38327</strain>
    </source>
</reference>
<sequence length="618" mass="66115">MYHYPHSYPAVPRPYMGQSPAIATAGMPIRPVAHPNPIAHPGAYAVPAASPAYGYGHGHGHGCAMTPSYWPAAHAATPPMHGHGWSPSTQPLRSPAMRPGARAAFRNMTLVRQQPTTDSAAKTPTATAVPKPPVTAPAPSLPSSNPTPLAKSPIATPSTTPPLAFSSARASPAPGTPPSATVQYVRHGANQLVRKDLISSPSPAPSSLAGAAVTPATPTRTLRAFSWRRHFGSRRIDISLSALASTSPPTTSNSQFLARGRSLIRKEALRPTATTTPRGSSTPTGSTTTGSTNSNYVQTSKGSLVRRDLVREPAPARLFSKCKSNTGPVILRGKIVTLNGANYVQGQDGKLTRLEPGKFIVRNSTNPKAKHCTYFQRFGTCSRGTACALIHDPVCITLCRFALFGRDHDATRCKHNHTLTAHNTPHCAHFQRGACTNAACKFIHAKPAPGAPVCRNFLDGYCPHGAQCTARHVWECPQGTACSNGKCRWQHPGPRKRRAPAVGSPGSVKRARLDEADELPILFRDKDEYWDLGDTSDEDEEDVEVTVDQSEDGEVELEWFDTLSGSGSPTSSDRSEAMDEDGGNQDDLILLDDDSDDEEQEDGEFRDAENDGGLDSAE</sequence>
<keyword evidence="1" id="KW-0862">Zinc</keyword>
<dbReference type="GO" id="GO:0008270">
    <property type="term" value="F:zinc ion binding"/>
    <property type="evidence" value="ECO:0007669"/>
    <property type="project" value="UniProtKB-KW"/>
</dbReference>
<feature type="domain" description="C3H1-type" evidence="3">
    <location>
        <begin position="421"/>
        <end position="447"/>
    </location>
</feature>
<evidence type="ECO:0000313" key="5">
    <source>
        <dbReference type="Proteomes" id="UP000054350"/>
    </source>
</evidence>
<feature type="domain" description="C3H1-type" evidence="3">
    <location>
        <begin position="448"/>
        <end position="475"/>
    </location>
</feature>
<reference evidence="4 5" key="1">
    <citation type="submission" date="2009-11" db="EMBL/GenBank/DDBJ databases">
        <title>Annotation of Allomyces macrogynus ATCC 38327.</title>
        <authorList>
            <consortium name="The Broad Institute Genome Sequencing Platform"/>
            <person name="Russ C."/>
            <person name="Cuomo C."/>
            <person name="Burger G."/>
            <person name="Gray M.W."/>
            <person name="Holland P.W.H."/>
            <person name="King N."/>
            <person name="Lang F.B.F."/>
            <person name="Roger A.J."/>
            <person name="Ruiz-Trillo I."/>
            <person name="Young S.K."/>
            <person name="Zeng Q."/>
            <person name="Gargeya S."/>
            <person name="Fitzgerald M."/>
            <person name="Haas B."/>
            <person name="Abouelleil A."/>
            <person name="Alvarado L."/>
            <person name="Arachchi H.M."/>
            <person name="Berlin A."/>
            <person name="Chapman S.B."/>
            <person name="Gearin G."/>
            <person name="Goldberg J."/>
            <person name="Griggs A."/>
            <person name="Gujja S."/>
            <person name="Hansen M."/>
            <person name="Heiman D."/>
            <person name="Howarth C."/>
            <person name="Larimer J."/>
            <person name="Lui A."/>
            <person name="MacDonald P.J.P."/>
            <person name="McCowen C."/>
            <person name="Montmayeur A."/>
            <person name="Murphy C."/>
            <person name="Neiman D."/>
            <person name="Pearson M."/>
            <person name="Priest M."/>
            <person name="Roberts A."/>
            <person name="Saif S."/>
            <person name="Shea T."/>
            <person name="Sisk P."/>
            <person name="Stolte C."/>
            <person name="Sykes S."/>
            <person name="Wortman J."/>
            <person name="Nusbaum C."/>
            <person name="Birren B."/>
        </authorList>
    </citation>
    <scope>NUCLEOTIDE SEQUENCE [LARGE SCALE GENOMIC DNA]</scope>
    <source>
        <strain evidence="4 5">ATCC 38327</strain>
    </source>
</reference>
<dbReference type="eggNOG" id="KOG1492">
    <property type="taxonomic scope" value="Eukaryota"/>
</dbReference>
<feature type="compositionally biased region" description="Acidic residues" evidence="2">
    <location>
        <begin position="530"/>
        <end position="559"/>
    </location>
</feature>
<feature type="region of interest" description="Disordered" evidence="2">
    <location>
        <begin position="491"/>
        <end position="511"/>
    </location>
</feature>
<name>A0A0L0T363_ALLM3</name>
<dbReference type="VEuPathDB" id="FungiDB:AMAG_13967"/>
<feature type="region of interest" description="Disordered" evidence="2">
    <location>
        <begin position="113"/>
        <end position="181"/>
    </location>
</feature>
<dbReference type="GO" id="GO:0005634">
    <property type="term" value="C:nucleus"/>
    <property type="evidence" value="ECO:0007669"/>
    <property type="project" value="TreeGrafter"/>
</dbReference>
<feature type="region of interest" description="Disordered" evidence="2">
    <location>
        <begin position="530"/>
        <end position="618"/>
    </location>
</feature>
<dbReference type="Gene3D" id="3.30.1370.210">
    <property type="match status" value="1"/>
</dbReference>
<dbReference type="PANTHER" id="PTHR46156:SF1">
    <property type="entry name" value="ZINC FINGER CCCH DOMAIN-CONTAINING PROTEIN 3"/>
    <property type="match status" value="1"/>
</dbReference>
<feature type="compositionally biased region" description="Low complexity" evidence="2">
    <location>
        <begin position="271"/>
        <end position="292"/>
    </location>
</feature>
<dbReference type="STRING" id="578462.A0A0L0T363"/>
<keyword evidence="1" id="KW-0863">Zinc-finger</keyword>
<dbReference type="PROSITE" id="PS50103">
    <property type="entry name" value="ZF_C3H1"/>
    <property type="match status" value="3"/>
</dbReference>
<dbReference type="AlphaFoldDB" id="A0A0L0T363"/>
<proteinExistence type="predicted"/>
<dbReference type="Proteomes" id="UP000054350">
    <property type="component" value="Unassembled WGS sequence"/>
</dbReference>
<evidence type="ECO:0000259" key="3">
    <source>
        <dbReference type="PROSITE" id="PS50103"/>
    </source>
</evidence>
<feature type="domain" description="C3H1-type" evidence="3">
    <location>
        <begin position="366"/>
        <end position="394"/>
    </location>
</feature>
<accession>A0A0L0T363</accession>